<feature type="domain" description="SLH" evidence="3">
    <location>
        <begin position="125"/>
        <end position="187"/>
    </location>
</feature>
<evidence type="ECO:0000259" key="3">
    <source>
        <dbReference type="PROSITE" id="PS51272"/>
    </source>
</evidence>
<accession>A0ABM9CPM2</accession>
<protein>
    <recommendedName>
        <fullName evidence="3">SLH domain-containing protein</fullName>
    </recommendedName>
</protein>
<feature type="chain" id="PRO_5047080248" description="SLH domain-containing protein" evidence="2">
    <location>
        <begin position="29"/>
        <end position="721"/>
    </location>
</feature>
<feature type="region of interest" description="Disordered" evidence="1">
    <location>
        <begin position="28"/>
        <end position="47"/>
    </location>
</feature>
<feature type="compositionally biased region" description="Basic and acidic residues" evidence="1">
    <location>
        <begin position="31"/>
        <end position="47"/>
    </location>
</feature>
<sequence>MKHSRMKKLLIPTLALTLVMTTGTTAFAQNGRDHKDDDRNNNARQTFDKRPQAAIKFDFKDIKGKEFEWALSYIMSLVSRRIFDGYPDGTFKPQETVTRIEAITAAVRLMGLRDQAESDAEKATKLNFNDAASVPSWAVGYVAVALENDLFAESDTNVNPNQPADRLWATTLLVKALKLQDEAEANMNARLPFSDSSSVPAGSVGYVKVAVDKGLVNGFEDNTFRPKQLVTRAQIAALLDRAGNQLPGSIDGLVTGTVVAPVSGNILTVRTNGQNINLTLNPDVFIYRNGAKVSPSALQIGDVLKIRSNDNSIIYIEVSQPSGGNPTTPTQAVGVKTGMVTSAITGNTLTLLSNGQTISLPLNSNVLYFRNGAQTTAAGLQVGDIVSTRSYNYGISYVEVTQSVGTVGTPTNFASTITGTMTYPISDNTLLLTTSTELQGVSLNSNTIVYKNGAFTTLSALQVGDILTTYAYNHAAAVIEVTKSVSPVTTTGEMTGTISGQINNNLITLTSGGQSYSLQLHANTSIYSDGVQTTSGVLLPGQVIKVHYYNGVVLHAEILQRADGTSVTQPTIAQLTGTIISATNNLIVLVSGNQAQAINLNDKAFIYRSGTQVSGSALQPGDIVKIRSYNNSAIYAEVTQLTNGNTQNFSVSGTFNSVTFTNQGKIATITINQTGSNGSNVTTTYNVSSSVTITGNMSNLVQNHAITLQGTGALITSIYIQ</sequence>
<reference evidence="4" key="1">
    <citation type="submission" date="2022-01" db="EMBL/GenBank/DDBJ databases">
        <authorList>
            <person name="Criscuolo A."/>
        </authorList>
    </citation>
    <scope>NUCLEOTIDE SEQUENCE</scope>
    <source>
        <strain evidence="4">CIP111891</strain>
    </source>
</reference>
<dbReference type="EMBL" id="CAKMMW010000019">
    <property type="protein sequence ID" value="CAH1220590.1"/>
    <property type="molecule type" value="Genomic_DNA"/>
</dbReference>
<feature type="domain" description="SLH" evidence="3">
    <location>
        <begin position="190"/>
        <end position="253"/>
    </location>
</feature>
<feature type="signal peptide" evidence="2">
    <location>
        <begin position="1"/>
        <end position="28"/>
    </location>
</feature>
<dbReference type="Proteomes" id="UP000838821">
    <property type="component" value="Unassembled WGS sequence"/>
</dbReference>
<dbReference type="PANTHER" id="PTHR43308">
    <property type="entry name" value="OUTER MEMBRANE PROTEIN ALPHA-RELATED"/>
    <property type="match status" value="1"/>
</dbReference>
<dbReference type="PANTHER" id="PTHR43308:SF5">
    <property type="entry name" value="S-LAYER PROTEIN _ PEPTIDOGLYCAN ENDO-BETA-N-ACETYLGLUCOSAMINIDASE"/>
    <property type="match status" value="1"/>
</dbReference>
<name>A0ABM9CPM2_9BACL</name>
<organism evidence="4 5">
    <name type="scientific">Paenibacillus allorhizoplanae</name>
    <dbReference type="NCBI Taxonomy" id="2905648"/>
    <lineage>
        <taxon>Bacteria</taxon>
        <taxon>Bacillati</taxon>
        <taxon>Bacillota</taxon>
        <taxon>Bacilli</taxon>
        <taxon>Bacillales</taxon>
        <taxon>Paenibacillaceae</taxon>
        <taxon>Paenibacillus</taxon>
    </lineage>
</organism>
<evidence type="ECO:0000313" key="4">
    <source>
        <dbReference type="EMBL" id="CAH1220590.1"/>
    </source>
</evidence>
<keyword evidence="5" id="KW-1185">Reference proteome</keyword>
<gene>
    <name evidence="4" type="ORF">PAECIP111891_05059</name>
</gene>
<dbReference type="Pfam" id="PF00395">
    <property type="entry name" value="SLH"/>
    <property type="match status" value="3"/>
</dbReference>
<evidence type="ECO:0000313" key="5">
    <source>
        <dbReference type="Proteomes" id="UP000838821"/>
    </source>
</evidence>
<evidence type="ECO:0000256" key="1">
    <source>
        <dbReference type="SAM" id="MobiDB-lite"/>
    </source>
</evidence>
<evidence type="ECO:0000256" key="2">
    <source>
        <dbReference type="SAM" id="SignalP"/>
    </source>
</evidence>
<keyword evidence="2" id="KW-0732">Signal</keyword>
<dbReference type="InterPro" id="IPR001119">
    <property type="entry name" value="SLH_dom"/>
</dbReference>
<dbReference type="InterPro" id="IPR051465">
    <property type="entry name" value="Cell_Envelope_Struct_Comp"/>
</dbReference>
<comment type="caution">
    <text evidence="4">The sequence shown here is derived from an EMBL/GenBank/DDBJ whole genome shotgun (WGS) entry which is preliminary data.</text>
</comment>
<dbReference type="PROSITE" id="PS51272">
    <property type="entry name" value="SLH"/>
    <property type="match status" value="3"/>
</dbReference>
<proteinExistence type="predicted"/>
<feature type="domain" description="SLH" evidence="3">
    <location>
        <begin position="56"/>
        <end position="120"/>
    </location>
</feature>